<proteinExistence type="predicted"/>
<gene>
    <name evidence="1" type="ORF">QLQ22_12920</name>
</gene>
<dbReference type="Proteomes" id="UP001226091">
    <property type="component" value="Chromosome"/>
</dbReference>
<name>A0ACD4R5B8_9BACI</name>
<keyword evidence="2" id="KW-1185">Reference proteome</keyword>
<reference evidence="2" key="1">
    <citation type="journal article" date="2025" name="Aquaculture">
        <title>Assessment of the bioflocculant production and safety properties of Metabacillus hrfriensis sp. nov. based on phenotypic and whole-genome sequencing analysis.</title>
        <authorList>
            <person name="Zhang R."/>
            <person name="Zhao Z."/>
            <person name="Luo L."/>
            <person name="Wang S."/>
            <person name="Guo K."/>
            <person name="Xu W."/>
        </authorList>
    </citation>
    <scope>NUCLEOTIDE SEQUENCE [LARGE SCALE GENOMIC DNA]</scope>
    <source>
        <strain evidence="2">CT-WN-B3</strain>
    </source>
</reference>
<organism evidence="1 2">
    <name type="scientific">Metabacillus hrfriensis</name>
    <dbReference type="NCBI Taxonomy" id="3048891"/>
    <lineage>
        <taxon>Bacteria</taxon>
        <taxon>Bacillati</taxon>
        <taxon>Bacillota</taxon>
        <taxon>Bacilli</taxon>
        <taxon>Bacillales</taxon>
        <taxon>Bacillaceae</taxon>
        <taxon>Metabacillus</taxon>
    </lineage>
</organism>
<evidence type="ECO:0000313" key="1">
    <source>
        <dbReference type="EMBL" id="WHZ55632.1"/>
    </source>
</evidence>
<sequence length="94" mass="10730">MTGRKNNKRRPRCIFPDYRWCGPGCSGPGFPINDVDACCQRHDRCLDRGISSCECDHAFIECLRPKINNHTQKGRNASLMYKVMKLKTFFTCGG</sequence>
<protein>
    <submittedName>
        <fullName evidence="1">Phospholipase</fullName>
    </submittedName>
</protein>
<accession>A0ACD4R5B8</accession>
<dbReference type="EMBL" id="CP126116">
    <property type="protein sequence ID" value="WHZ55632.1"/>
    <property type="molecule type" value="Genomic_DNA"/>
</dbReference>
<evidence type="ECO:0000313" key="2">
    <source>
        <dbReference type="Proteomes" id="UP001226091"/>
    </source>
</evidence>